<feature type="chain" id="PRO_5046681115" evidence="1">
    <location>
        <begin position="22"/>
        <end position="100"/>
    </location>
</feature>
<accession>A0ABX9V477</accession>
<evidence type="ECO:0000313" key="3">
    <source>
        <dbReference type="Proteomes" id="UP000269134"/>
    </source>
</evidence>
<gene>
    <name evidence="2" type="ORF">EA795_11785</name>
</gene>
<reference evidence="2 3" key="1">
    <citation type="submission" date="2018-10" db="EMBL/GenBank/DDBJ databases">
        <title>Pseudomonas sp. GL14 genome.</title>
        <authorList>
            <person name="Peng J."/>
            <person name="Liu Z.-P."/>
        </authorList>
    </citation>
    <scope>NUCLEOTIDE SEQUENCE [LARGE SCALE GENOMIC DNA]</scope>
    <source>
        <strain evidence="2 3">GL14</strain>
    </source>
</reference>
<keyword evidence="3" id="KW-1185">Reference proteome</keyword>
<dbReference type="InterPro" id="IPR021268">
    <property type="entry name" value="DUF2845"/>
</dbReference>
<dbReference type="Pfam" id="PF11006">
    <property type="entry name" value="DUF2845"/>
    <property type="match status" value="1"/>
</dbReference>
<name>A0ABX9V477_9GAMM</name>
<feature type="signal peptide" evidence="1">
    <location>
        <begin position="1"/>
        <end position="21"/>
    </location>
</feature>
<protein>
    <submittedName>
        <fullName evidence="2">DUF2845 domain-containing protein</fullName>
    </submittedName>
</protein>
<proteinExistence type="predicted"/>
<keyword evidence="1" id="KW-0732">Signal</keyword>
<organism evidence="2 3">
    <name type="scientific">Stutzerimonas nitrititolerans</name>
    <dbReference type="NCBI Taxonomy" id="2482751"/>
    <lineage>
        <taxon>Bacteria</taxon>
        <taxon>Pseudomonadati</taxon>
        <taxon>Pseudomonadota</taxon>
        <taxon>Gammaproteobacteria</taxon>
        <taxon>Pseudomonadales</taxon>
        <taxon>Pseudomonadaceae</taxon>
        <taxon>Stutzerimonas</taxon>
    </lineage>
</organism>
<evidence type="ECO:0000313" key="2">
    <source>
        <dbReference type="EMBL" id="RMI00633.1"/>
    </source>
</evidence>
<dbReference type="Proteomes" id="UP000269134">
    <property type="component" value="Unassembled WGS sequence"/>
</dbReference>
<evidence type="ECO:0000256" key="1">
    <source>
        <dbReference type="SAM" id="SignalP"/>
    </source>
</evidence>
<comment type="caution">
    <text evidence="2">The sequence shown here is derived from an EMBL/GenBank/DDBJ whole genome shotgun (WGS) entry which is preliminary data.</text>
</comment>
<sequence length="100" mass="10843">MKFASPIFLISALLGAGQTYAETMRCNEGIIATGASSYEVLTKCGEPSDKEVVNPTVQPDGNLPRGAVTVETWVYGPNNGAHNFLRFIDGKLVKIETRRL</sequence>
<dbReference type="EMBL" id="RFFL01000008">
    <property type="protein sequence ID" value="RMI00633.1"/>
    <property type="molecule type" value="Genomic_DNA"/>
</dbReference>